<dbReference type="STRING" id="4846.A0A367K850"/>
<dbReference type="Gene3D" id="2.130.10.10">
    <property type="entry name" value="YVTN repeat-like/Quinoprotein amine dehydrogenase"/>
    <property type="match status" value="1"/>
</dbReference>
<feature type="region of interest" description="Disordered" evidence="3">
    <location>
        <begin position="26"/>
        <end position="86"/>
    </location>
</feature>
<dbReference type="InterPro" id="IPR051362">
    <property type="entry name" value="WD_repeat_creC_regulators"/>
</dbReference>
<evidence type="ECO:0000256" key="2">
    <source>
        <dbReference type="ARBA" id="ARBA00022737"/>
    </source>
</evidence>
<dbReference type="Proteomes" id="UP000253551">
    <property type="component" value="Unassembled WGS sequence"/>
</dbReference>
<sequence>MLHETFYETIAPQFATGTRSCVVSVKEKKDSSDEEGSVSQSSTSSNNNHPFGLSMTPVMPIPNARKHVRSRSSVSSSLGHSASSTGLTVVTTHQKVPSYVPFSPSFPQTPTSQGFGSLASQELEENNGHSVGSLSSLFKPTQQLSTSTGRNNTIFNNSISKPKNHLAKTKSTFVLRFLVNENLQKILSSKTAEDHYLFYNIGSSFIWVDAKSKSKDPLSRIVFSKSYPLCHDINESTRCDDHLDIIIGFSTGDIIWYDPLGCKYGCMVASAVTMIKWIPGSDELFIAAFKDGSVMIMAKERDDQSFAIPDPSSWMDSQQVFS</sequence>
<dbReference type="GO" id="GO:0032153">
    <property type="term" value="C:cell division site"/>
    <property type="evidence" value="ECO:0007669"/>
    <property type="project" value="TreeGrafter"/>
</dbReference>
<dbReference type="GO" id="GO:0045013">
    <property type="term" value="P:carbon catabolite repression of transcription"/>
    <property type="evidence" value="ECO:0007669"/>
    <property type="project" value="TreeGrafter"/>
</dbReference>
<keyword evidence="2" id="KW-0677">Repeat</keyword>
<evidence type="ECO:0000313" key="4">
    <source>
        <dbReference type="EMBL" id="RCH98403.1"/>
    </source>
</evidence>
<comment type="caution">
    <text evidence="4">The sequence shown here is derived from an EMBL/GenBank/DDBJ whole genome shotgun (WGS) entry which is preliminary data.</text>
</comment>
<organism evidence="4 5">
    <name type="scientific">Rhizopus stolonifer</name>
    <name type="common">Rhizopus nigricans</name>
    <dbReference type="NCBI Taxonomy" id="4846"/>
    <lineage>
        <taxon>Eukaryota</taxon>
        <taxon>Fungi</taxon>
        <taxon>Fungi incertae sedis</taxon>
        <taxon>Mucoromycota</taxon>
        <taxon>Mucoromycotina</taxon>
        <taxon>Mucoromycetes</taxon>
        <taxon>Mucorales</taxon>
        <taxon>Mucorineae</taxon>
        <taxon>Rhizopodaceae</taxon>
        <taxon>Rhizopus</taxon>
    </lineage>
</organism>
<evidence type="ECO:0000256" key="1">
    <source>
        <dbReference type="ARBA" id="ARBA00022574"/>
    </source>
</evidence>
<evidence type="ECO:0000313" key="5">
    <source>
        <dbReference type="Proteomes" id="UP000253551"/>
    </source>
</evidence>
<evidence type="ECO:0000256" key="3">
    <source>
        <dbReference type="SAM" id="MobiDB-lite"/>
    </source>
</evidence>
<dbReference type="EMBL" id="PJQM01002070">
    <property type="protein sequence ID" value="RCH98403.1"/>
    <property type="molecule type" value="Genomic_DNA"/>
</dbReference>
<dbReference type="AlphaFoldDB" id="A0A367K850"/>
<keyword evidence="5" id="KW-1185">Reference proteome</keyword>
<keyword evidence="1" id="KW-0853">WD repeat</keyword>
<gene>
    <name evidence="4" type="ORF">CU098_008512</name>
</gene>
<dbReference type="GO" id="GO:0005634">
    <property type="term" value="C:nucleus"/>
    <property type="evidence" value="ECO:0007669"/>
    <property type="project" value="TreeGrafter"/>
</dbReference>
<reference evidence="4 5" key="1">
    <citation type="journal article" date="2018" name="G3 (Bethesda)">
        <title>Phylogenetic and Phylogenomic Definition of Rhizopus Species.</title>
        <authorList>
            <person name="Gryganskyi A.P."/>
            <person name="Golan J."/>
            <person name="Dolatabadi S."/>
            <person name="Mondo S."/>
            <person name="Robb S."/>
            <person name="Idnurm A."/>
            <person name="Muszewska A."/>
            <person name="Steczkiewicz K."/>
            <person name="Masonjones S."/>
            <person name="Liao H.L."/>
            <person name="Gajdeczka M.T."/>
            <person name="Anike F."/>
            <person name="Vuek A."/>
            <person name="Anishchenko I.M."/>
            <person name="Voigt K."/>
            <person name="de Hoog G.S."/>
            <person name="Smith M.E."/>
            <person name="Heitman J."/>
            <person name="Vilgalys R."/>
            <person name="Stajich J.E."/>
        </authorList>
    </citation>
    <scope>NUCLEOTIDE SEQUENCE [LARGE SCALE GENOMIC DNA]</scope>
    <source>
        <strain evidence="4 5">LSU 92-RS-03</strain>
    </source>
</reference>
<name>A0A367K850_RHIST</name>
<dbReference type="GO" id="GO:0051286">
    <property type="term" value="C:cell tip"/>
    <property type="evidence" value="ECO:0007669"/>
    <property type="project" value="TreeGrafter"/>
</dbReference>
<feature type="compositionally biased region" description="Low complexity" evidence="3">
    <location>
        <begin position="71"/>
        <end position="86"/>
    </location>
</feature>
<proteinExistence type="predicted"/>
<dbReference type="PANTHER" id="PTHR14107">
    <property type="entry name" value="WD REPEAT PROTEIN"/>
    <property type="match status" value="1"/>
</dbReference>
<dbReference type="OrthoDB" id="3367at2759"/>
<accession>A0A367K850</accession>
<dbReference type="InterPro" id="IPR015943">
    <property type="entry name" value="WD40/YVTN_repeat-like_dom_sf"/>
</dbReference>
<dbReference type="PANTHER" id="PTHR14107:SF16">
    <property type="entry name" value="AT02583P"/>
    <property type="match status" value="1"/>
</dbReference>
<protein>
    <submittedName>
        <fullName evidence="4">Uncharacterized protein</fullName>
    </submittedName>
</protein>